<dbReference type="NCBIfam" id="TIGR03845">
    <property type="entry name" value="sulfopyru_alph"/>
    <property type="match status" value="1"/>
</dbReference>
<evidence type="ECO:0000259" key="6">
    <source>
        <dbReference type="Pfam" id="PF02776"/>
    </source>
</evidence>
<dbReference type="InterPro" id="IPR051818">
    <property type="entry name" value="TPP_dependent_decarboxylase"/>
</dbReference>
<name>A0A7G9YM00_9EURY</name>
<dbReference type="Gene3D" id="3.40.50.970">
    <property type="match status" value="1"/>
</dbReference>
<dbReference type="CDD" id="cd07035">
    <property type="entry name" value="TPP_PYR_POX_like"/>
    <property type="match status" value="1"/>
</dbReference>
<keyword evidence="1" id="KW-0174">Coenzyme M biosynthesis</keyword>
<dbReference type="SUPFAM" id="SSF52518">
    <property type="entry name" value="Thiamin diphosphate-binding fold (THDP-binding)"/>
    <property type="match status" value="1"/>
</dbReference>
<keyword evidence="2" id="KW-0210">Decarboxylase</keyword>
<dbReference type="InterPro" id="IPR029061">
    <property type="entry name" value="THDP-binding"/>
</dbReference>
<gene>
    <name evidence="7" type="ORF">KNGNHFEO_00031</name>
</gene>
<dbReference type="PANTHER" id="PTHR42818">
    <property type="entry name" value="SULFOPYRUVATE DECARBOXYLASE SUBUNIT ALPHA"/>
    <property type="match status" value="1"/>
</dbReference>
<dbReference type="Pfam" id="PF02776">
    <property type="entry name" value="TPP_enzyme_N"/>
    <property type="match status" value="1"/>
</dbReference>
<evidence type="ECO:0000256" key="4">
    <source>
        <dbReference type="ARBA" id="ARBA00038875"/>
    </source>
</evidence>
<sequence>MDTEDRFNNSVLSVLSVVKSGDFYRLYGSDIARNPTVNEEMKMGSMKAYRALKKAGIDFVTSVPCVNLGGLLDLLESDPGIVHIPVTREEEGVGICAGAYLGGANPALVMQNSGLGNSINALASLSLLYRMPLLMVLSHRGDLGEQISAQVPMGQLTPGLLDDLGIPWYSPTPSDVDRVIPGAWTLAKTSGLPVAILLGESFWV</sequence>
<dbReference type="GO" id="GO:0030976">
    <property type="term" value="F:thiamine pyrophosphate binding"/>
    <property type="evidence" value="ECO:0007669"/>
    <property type="project" value="InterPro"/>
</dbReference>
<dbReference type="EC" id="4.1.1.79" evidence="4"/>
<organism evidence="7">
    <name type="scientific">Candidatus Methanogaster sp. ANME-2c ERB4</name>
    <dbReference type="NCBI Taxonomy" id="2759911"/>
    <lineage>
        <taxon>Archaea</taxon>
        <taxon>Methanobacteriati</taxon>
        <taxon>Methanobacteriota</taxon>
        <taxon>Stenosarchaea group</taxon>
        <taxon>Methanomicrobia</taxon>
        <taxon>Methanosarcinales</taxon>
        <taxon>ANME-2 cluster</taxon>
        <taxon>Candidatus Methanogasteraceae</taxon>
        <taxon>Candidatus Methanogaster</taxon>
    </lineage>
</organism>
<evidence type="ECO:0000256" key="5">
    <source>
        <dbReference type="ARBA" id="ARBA00048551"/>
    </source>
</evidence>
<dbReference type="AlphaFoldDB" id="A0A7G9YM00"/>
<dbReference type="PANTHER" id="PTHR42818:SF1">
    <property type="entry name" value="SULFOPYRUVATE DECARBOXYLASE"/>
    <property type="match status" value="1"/>
</dbReference>
<dbReference type="EMBL" id="MT631369">
    <property type="protein sequence ID" value="QNO49034.1"/>
    <property type="molecule type" value="Genomic_DNA"/>
</dbReference>
<dbReference type="InterPro" id="IPR022502">
    <property type="entry name" value="Sulfopyruvate_deCO2ase_alpha"/>
</dbReference>
<keyword evidence="3" id="KW-0456">Lyase</keyword>
<comment type="catalytic activity">
    <reaction evidence="5">
        <text>3-sulfopyruvate + H(+) = sulfoacetaldehyde + CO2</text>
        <dbReference type="Rhea" id="RHEA:20948"/>
        <dbReference type="ChEBI" id="CHEBI:15378"/>
        <dbReference type="ChEBI" id="CHEBI:16526"/>
        <dbReference type="ChEBI" id="CHEBI:57940"/>
        <dbReference type="ChEBI" id="CHEBI:58246"/>
        <dbReference type="EC" id="4.1.1.79"/>
    </reaction>
</comment>
<accession>A0A7G9YM00</accession>
<feature type="domain" description="Thiamine pyrophosphate enzyme N-terminal TPP-binding" evidence="6">
    <location>
        <begin position="49"/>
        <end position="139"/>
    </location>
</feature>
<proteinExistence type="predicted"/>
<evidence type="ECO:0000256" key="2">
    <source>
        <dbReference type="ARBA" id="ARBA00022793"/>
    </source>
</evidence>
<dbReference type="GO" id="GO:0019295">
    <property type="term" value="P:coenzyme M biosynthetic process"/>
    <property type="evidence" value="ECO:0007669"/>
    <property type="project" value="UniProtKB-KW"/>
</dbReference>
<protein>
    <recommendedName>
        <fullName evidence="4">sulfopyruvate decarboxylase</fullName>
        <ecNumber evidence="4">4.1.1.79</ecNumber>
    </recommendedName>
</protein>
<evidence type="ECO:0000313" key="7">
    <source>
        <dbReference type="EMBL" id="QNO49034.1"/>
    </source>
</evidence>
<reference evidence="7" key="1">
    <citation type="submission" date="2020-06" db="EMBL/GenBank/DDBJ databases">
        <title>Unique genomic features of the anaerobic methanotrophic archaea.</title>
        <authorList>
            <person name="Chadwick G.L."/>
            <person name="Skennerton C.T."/>
            <person name="Laso-Perez R."/>
            <person name="Leu A.O."/>
            <person name="Speth D.R."/>
            <person name="Yu H."/>
            <person name="Morgan-Lang C."/>
            <person name="Hatzenpichler R."/>
            <person name="Goudeau D."/>
            <person name="Malmstrom R."/>
            <person name="Brazelton W.J."/>
            <person name="Woyke T."/>
            <person name="Hallam S.J."/>
            <person name="Tyson G.W."/>
            <person name="Wegener G."/>
            <person name="Boetius A."/>
            <person name="Orphan V."/>
        </authorList>
    </citation>
    <scope>NUCLEOTIDE SEQUENCE</scope>
</reference>
<dbReference type="InterPro" id="IPR012001">
    <property type="entry name" value="Thiamin_PyroP_enz_TPP-bd_dom"/>
</dbReference>
<evidence type="ECO:0000256" key="1">
    <source>
        <dbReference type="ARBA" id="ARBA00022545"/>
    </source>
</evidence>
<evidence type="ECO:0000256" key="3">
    <source>
        <dbReference type="ARBA" id="ARBA00023239"/>
    </source>
</evidence>
<dbReference type="GO" id="GO:0050545">
    <property type="term" value="F:sulfopyruvate decarboxylase activity"/>
    <property type="evidence" value="ECO:0007669"/>
    <property type="project" value="UniProtKB-EC"/>
</dbReference>